<dbReference type="PANTHER" id="PTHR12993:SF27">
    <property type="entry name" value="N-ACETYL-ALPHA-D-GLUCOSAMINYL L-MALATE DEACETYLASE 2-RELATED"/>
    <property type="match status" value="1"/>
</dbReference>
<dbReference type="EMBL" id="UINC01001094">
    <property type="protein sequence ID" value="SUZ70509.1"/>
    <property type="molecule type" value="Genomic_DNA"/>
</dbReference>
<organism evidence="1">
    <name type="scientific">marine metagenome</name>
    <dbReference type="NCBI Taxonomy" id="408172"/>
    <lineage>
        <taxon>unclassified sequences</taxon>
        <taxon>metagenomes</taxon>
        <taxon>ecological metagenomes</taxon>
    </lineage>
</organism>
<dbReference type="SUPFAM" id="SSF102588">
    <property type="entry name" value="LmbE-like"/>
    <property type="match status" value="1"/>
</dbReference>
<gene>
    <name evidence="1" type="ORF">METZ01_LOCUS23363</name>
</gene>
<name>A0A381PX43_9ZZZZ</name>
<proteinExistence type="predicted"/>
<sequence length="288" mass="33323">MINKFQFLIIVFTFFIFKFGFSQPEMPVEKWKNKTILLVGAHPDDDYQSHGTLALLNKNSNKIFILTLTTGNVGTKDLTISKNDLSIIRRKEQLEAMKVLGLTEKQYINLGYDDGRLEFANKEEVIGKIVYYIRKIKPDILMSFDPGFNYQVWHKSDHRASAYLTADAVRAAEWHLMYEGQIIHQNLKAYAVPEFLFYGGNIDDKNTHVDISGFSELKILAGSKYISQFSSSGWNKYLGSDLDKYPDGEKEKVFNRLKNGIKYYNGKPIERFRYYKGMPDGMGREKRD</sequence>
<dbReference type="Pfam" id="PF02585">
    <property type="entry name" value="PIG-L"/>
    <property type="match status" value="1"/>
</dbReference>
<dbReference type="GO" id="GO:0016811">
    <property type="term" value="F:hydrolase activity, acting on carbon-nitrogen (but not peptide) bonds, in linear amides"/>
    <property type="evidence" value="ECO:0007669"/>
    <property type="project" value="TreeGrafter"/>
</dbReference>
<dbReference type="AlphaFoldDB" id="A0A381PX43"/>
<protein>
    <recommendedName>
        <fullName evidence="2">PIG-L family deacetylase</fullName>
    </recommendedName>
</protein>
<evidence type="ECO:0000313" key="1">
    <source>
        <dbReference type="EMBL" id="SUZ70509.1"/>
    </source>
</evidence>
<dbReference type="PANTHER" id="PTHR12993">
    <property type="entry name" value="N-ACETYLGLUCOSAMINYL-PHOSPHATIDYLINOSITOL DE-N-ACETYLASE-RELATED"/>
    <property type="match status" value="1"/>
</dbReference>
<reference evidence="1" key="1">
    <citation type="submission" date="2018-05" db="EMBL/GenBank/DDBJ databases">
        <authorList>
            <person name="Lanie J.A."/>
            <person name="Ng W.-L."/>
            <person name="Kazmierczak K.M."/>
            <person name="Andrzejewski T.M."/>
            <person name="Davidsen T.M."/>
            <person name="Wayne K.J."/>
            <person name="Tettelin H."/>
            <person name="Glass J.I."/>
            <person name="Rusch D."/>
            <person name="Podicherti R."/>
            <person name="Tsui H.-C.T."/>
            <person name="Winkler M.E."/>
        </authorList>
    </citation>
    <scope>NUCLEOTIDE SEQUENCE</scope>
</reference>
<dbReference type="Gene3D" id="3.40.50.10320">
    <property type="entry name" value="LmbE-like"/>
    <property type="match status" value="1"/>
</dbReference>
<dbReference type="InterPro" id="IPR003737">
    <property type="entry name" value="GlcNAc_PI_deacetylase-related"/>
</dbReference>
<evidence type="ECO:0008006" key="2">
    <source>
        <dbReference type="Google" id="ProtNLM"/>
    </source>
</evidence>
<dbReference type="InterPro" id="IPR024078">
    <property type="entry name" value="LmbE-like_dom_sf"/>
</dbReference>
<accession>A0A381PX43</accession>